<feature type="binding site" evidence="14">
    <location>
        <position position="55"/>
    </location>
    <ligand>
        <name>L-threonine</name>
        <dbReference type="ChEBI" id="CHEBI:57926"/>
    </ligand>
</feature>
<dbReference type="Proteomes" id="UP000011547">
    <property type="component" value="Chromosome"/>
</dbReference>
<evidence type="ECO:0000259" key="15">
    <source>
        <dbReference type="PROSITE" id="PS51163"/>
    </source>
</evidence>
<dbReference type="AlphaFoldDB" id="M1LTR0"/>
<keyword evidence="6 13" id="KW-0808">Transferase</keyword>
<feature type="binding site" evidence="14">
    <location>
        <position position="136"/>
    </location>
    <ligand>
        <name>L-threonine</name>
        <dbReference type="ChEBI" id="CHEBI:57926"/>
    </ligand>
</feature>
<dbReference type="PROSITE" id="PS51163">
    <property type="entry name" value="YRDC"/>
    <property type="match status" value="1"/>
</dbReference>
<feature type="binding site" evidence="14">
    <location>
        <position position="232"/>
    </location>
    <ligand>
        <name>ATP</name>
        <dbReference type="ChEBI" id="CHEBI:30616"/>
    </ligand>
</feature>
<dbReference type="PANTHER" id="PTHR17490">
    <property type="entry name" value="SUA5"/>
    <property type="match status" value="1"/>
</dbReference>
<dbReference type="InterPro" id="IPR050156">
    <property type="entry name" value="TC-AMP_synthase_SUA5"/>
</dbReference>
<evidence type="ECO:0000256" key="1">
    <source>
        <dbReference type="ARBA" id="ARBA00004496"/>
    </source>
</evidence>
<evidence type="ECO:0000313" key="17">
    <source>
        <dbReference type="Proteomes" id="UP000011547"/>
    </source>
</evidence>
<keyword evidence="5 13" id="KW-0963">Cytoplasm</keyword>
<dbReference type="RefSeq" id="WP_015396100.1">
    <property type="nucleotide sequence ID" value="NC_020294.1"/>
</dbReference>
<evidence type="ECO:0000256" key="12">
    <source>
        <dbReference type="ARBA" id="ARBA00048366"/>
    </source>
</evidence>
<dbReference type="InterPro" id="IPR038385">
    <property type="entry name" value="Sua5/YwlC_C"/>
</dbReference>
<evidence type="ECO:0000256" key="5">
    <source>
        <dbReference type="ARBA" id="ARBA00022490"/>
    </source>
</evidence>
<keyword evidence="17" id="KW-1185">Reference proteome</keyword>
<dbReference type="KEGG" id="kde:CDSE_0356"/>
<feature type="binding site" evidence="14">
    <location>
        <position position="146"/>
    </location>
    <ligand>
        <name>ATP</name>
        <dbReference type="ChEBI" id="CHEBI:30616"/>
    </ligand>
</feature>
<dbReference type="GO" id="GO:0000049">
    <property type="term" value="F:tRNA binding"/>
    <property type="evidence" value="ECO:0007669"/>
    <property type="project" value="TreeGrafter"/>
</dbReference>
<sequence length="335" mass="36775">MNLIEKALLNLIEGKLVIFPTETVYGLGADAENTEAVRKVYLVKNRPLNHPVIVHIAHKEDLCHWAIDIPDEAFKLVDKFWPGPLTIILRKSPSVSDLISGSQSTVGIRCPSHPIAQNLLKSFSKVKGNRKGALIAPSANKFGKVSPTEVGHIYNEFSSNILKDIVVLDGGSSEIGIESTIIDMSGLSEGKSPVILRPGHVTWQDISSVIKLDLDSQGNSSIIVPGSLKSHYATNTPLVIVDSHLIENRICSLLGNLDKLAVLSFSDRSSILEKNVDWYIMPKDPIEYASKLYATMRSVDIGNYSKIIVERLPVSYEWMAVSDRLYKSAAAFGLT</sequence>
<comment type="subcellular location">
    <subcellularLocation>
        <location evidence="1 13">Cytoplasm</location>
    </subcellularLocation>
</comment>
<evidence type="ECO:0000313" key="16">
    <source>
        <dbReference type="EMBL" id="AGF46689.1"/>
    </source>
</evidence>
<reference evidence="16 17" key="1">
    <citation type="journal article" date="2013" name="Genome Biol. Evol.">
        <title>Genome evolution and phylogenomic analysis of candidatus kinetoplastibacterium, the betaproteobacterial endosymbionts of strigomonas and angomonas.</title>
        <authorList>
            <person name="Alves J.M."/>
            <person name="Serrano M.G."/>
            <person name="Maia da Silva F."/>
            <person name="Voegtly L.J."/>
            <person name="Matveyev A.V."/>
            <person name="Teixeira M.M."/>
            <person name="Camargo E.P."/>
            <person name="Buck G.A."/>
        </authorList>
    </citation>
    <scope>NUCLEOTIDE SEQUENCE [LARGE SCALE GENOMIC DNA]</scope>
    <source>
        <strain evidence="16 17">TCC079E</strain>
    </source>
</reference>
<evidence type="ECO:0000256" key="9">
    <source>
        <dbReference type="ARBA" id="ARBA00022741"/>
    </source>
</evidence>
<gene>
    <name evidence="16" type="ORF">CDSE_0356</name>
</gene>
<keyword evidence="8 13" id="KW-0548">Nucleotidyltransferase</keyword>
<dbReference type="PANTHER" id="PTHR17490:SF16">
    <property type="entry name" value="THREONYLCARBAMOYL-AMP SYNTHASE"/>
    <property type="match status" value="1"/>
</dbReference>
<comment type="function">
    <text evidence="13">Required for the formation of a threonylcarbamoyl group on adenosine at position 37 (t(6)A37) in tRNAs that read codons beginning with adenine.</text>
</comment>
<dbReference type="GO" id="GO:0005737">
    <property type="term" value="C:cytoplasm"/>
    <property type="evidence" value="ECO:0007669"/>
    <property type="project" value="UniProtKB-SubCell"/>
</dbReference>
<dbReference type="OrthoDB" id="9814580at2"/>
<evidence type="ECO:0000256" key="10">
    <source>
        <dbReference type="ARBA" id="ARBA00022840"/>
    </source>
</evidence>
<name>M1LTR0_9PROT</name>
<dbReference type="STRING" id="1208919.CDSE_0356"/>
<feature type="binding site" evidence="14">
    <location>
        <position position="197"/>
    </location>
    <ligand>
        <name>ATP</name>
        <dbReference type="ChEBI" id="CHEBI:30616"/>
    </ligand>
</feature>
<evidence type="ECO:0000256" key="8">
    <source>
        <dbReference type="ARBA" id="ARBA00022695"/>
    </source>
</evidence>
<evidence type="ECO:0000256" key="2">
    <source>
        <dbReference type="ARBA" id="ARBA00007663"/>
    </source>
</evidence>
<feature type="binding site" evidence="14">
    <location>
        <position position="138"/>
    </location>
    <ligand>
        <name>ATP</name>
        <dbReference type="ChEBI" id="CHEBI:30616"/>
    </ligand>
</feature>
<keyword evidence="10 13" id="KW-0067">ATP-binding</keyword>
<keyword evidence="7 13" id="KW-0819">tRNA processing</keyword>
<dbReference type="Pfam" id="PF03481">
    <property type="entry name" value="Sua5_C"/>
    <property type="match status" value="1"/>
</dbReference>
<feature type="binding site" evidence="14">
    <location>
        <position position="23"/>
    </location>
    <ligand>
        <name>L-threonine</name>
        <dbReference type="ChEBI" id="CHEBI:57926"/>
    </ligand>
</feature>
<dbReference type="InterPro" id="IPR017945">
    <property type="entry name" value="DHBP_synth_RibB-like_a/b_dom"/>
</dbReference>
<dbReference type="PIRSF" id="PIRSF004930">
    <property type="entry name" value="Tln_factor_SUA5"/>
    <property type="match status" value="1"/>
</dbReference>
<dbReference type="Pfam" id="PF01300">
    <property type="entry name" value="Sua5_yciO_yrdC"/>
    <property type="match status" value="1"/>
</dbReference>
<dbReference type="GO" id="GO:0061710">
    <property type="term" value="F:L-threonylcarbamoyladenylate synthase"/>
    <property type="evidence" value="ECO:0007669"/>
    <property type="project" value="UniProtKB-EC"/>
</dbReference>
<evidence type="ECO:0000256" key="7">
    <source>
        <dbReference type="ARBA" id="ARBA00022694"/>
    </source>
</evidence>
<dbReference type="GO" id="GO:0008033">
    <property type="term" value="P:tRNA processing"/>
    <property type="evidence" value="ECO:0007669"/>
    <property type="project" value="UniProtKB-KW"/>
</dbReference>
<organism evidence="16 17">
    <name type="scientific">Candidatus Kinetoplastidibacterium desouzai TCC079E</name>
    <dbReference type="NCBI Taxonomy" id="1208919"/>
    <lineage>
        <taxon>Bacteria</taxon>
        <taxon>Pseudomonadati</taxon>
        <taxon>Pseudomonadota</taxon>
        <taxon>Betaproteobacteria</taxon>
        <taxon>Candidatus Kinetoplastidibacterium</taxon>
    </lineage>
</organism>
<dbReference type="PATRIC" id="fig|1208919.3.peg.126"/>
<feature type="binding site" evidence="14">
    <location>
        <position position="109"/>
    </location>
    <ligand>
        <name>L-threonine</name>
        <dbReference type="ChEBI" id="CHEBI:57926"/>
    </ligand>
</feature>
<feature type="binding site" evidence="14">
    <location>
        <position position="46"/>
    </location>
    <ligand>
        <name>ATP</name>
        <dbReference type="ChEBI" id="CHEBI:30616"/>
    </ligand>
</feature>
<comment type="catalytic activity">
    <reaction evidence="12 13">
        <text>L-threonine + hydrogencarbonate + ATP = L-threonylcarbamoyladenylate + diphosphate + H2O</text>
        <dbReference type="Rhea" id="RHEA:36407"/>
        <dbReference type="ChEBI" id="CHEBI:15377"/>
        <dbReference type="ChEBI" id="CHEBI:17544"/>
        <dbReference type="ChEBI" id="CHEBI:30616"/>
        <dbReference type="ChEBI" id="CHEBI:33019"/>
        <dbReference type="ChEBI" id="CHEBI:57926"/>
        <dbReference type="ChEBI" id="CHEBI:73682"/>
        <dbReference type="EC" id="2.7.7.87"/>
    </reaction>
</comment>
<dbReference type="InterPro" id="IPR005145">
    <property type="entry name" value="Sua5_C"/>
</dbReference>
<protein>
    <recommendedName>
        <fullName evidence="4 13">Threonylcarbamoyl-AMP synthase</fullName>
        <shortName evidence="13">TC-AMP synthase</shortName>
        <ecNumber evidence="3 13">2.7.7.87</ecNumber>
    </recommendedName>
    <alternativeName>
        <fullName evidence="11 13">L-threonylcarbamoyladenylate synthase</fullName>
    </alternativeName>
</protein>
<evidence type="ECO:0000256" key="6">
    <source>
        <dbReference type="ARBA" id="ARBA00022679"/>
    </source>
</evidence>
<feature type="domain" description="YrdC-like" evidence="15">
    <location>
        <begin position="1"/>
        <end position="201"/>
    </location>
</feature>
<dbReference type="Gene3D" id="3.90.870.10">
    <property type="entry name" value="DHBP synthase"/>
    <property type="match status" value="1"/>
</dbReference>
<evidence type="ECO:0000256" key="11">
    <source>
        <dbReference type="ARBA" id="ARBA00029774"/>
    </source>
</evidence>
<dbReference type="GO" id="GO:0006450">
    <property type="term" value="P:regulation of translational fidelity"/>
    <property type="evidence" value="ECO:0007669"/>
    <property type="project" value="TreeGrafter"/>
</dbReference>
<keyword evidence="9 13" id="KW-0547">Nucleotide-binding</keyword>
<comment type="similarity">
    <text evidence="2 13">Belongs to the SUA5 family.</text>
</comment>
<dbReference type="InterPro" id="IPR010923">
    <property type="entry name" value="T(6)A37_SUA5"/>
</dbReference>
<dbReference type="NCBIfam" id="TIGR00057">
    <property type="entry name" value="L-threonylcarbamoyladenylate synthase"/>
    <property type="match status" value="1"/>
</dbReference>
<dbReference type="GO" id="GO:0005524">
    <property type="term" value="F:ATP binding"/>
    <property type="evidence" value="ECO:0007669"/>
    <property type="project" value="UniProtKB-UniRule"/>
</dbReference>
<evidence type="ECO:0000256" key="3">
    <source>
        <dbReference type="ARBA" id="ARBA00012584"/>
    </source>
</evidence>
<feature type="binding site" evidence="14">
    <location>
        <position position="105"/>
    </location>
    <ligand>
        <name>ATP</name>
        <dbReference type="ChEBI" id="CHEBI:30616"/>
    </ligand>
</feature>
<feature type="binding site" evidence="14">
    <location>
        <position position="179"/>
    </location>
    <ligand>
        <name>L-threonine</name>
        <dbReference type="ChEBI" id="CHEBI:57926"/>
    </ligand>
</feature>
<dbReference type="InterPro" id="IPR006070">
    <property type="entry name" value="Sua5-like_dom"/>
</dbReference>
<dbReference type="SUPFAM" id="SSF55821">
    <property type="entry name" value="YrdC/RibB"/>
    <property type="match status" value="1"/>
</dbReference>
<accession>M1LTR0</accession>
<evidence type="ECO:0000256" key="14">
    <source>
        <dbReference type="PIRSR" id="PIRSR004930-1"/>
    </source>
</evidence>
<dbReference type="Gene3D" id="3.40.50.11030">
    <property type="entry name" value="Threonylcarbamoyl-AMP synthase, C-terminal domain"/>
    <property type="match status" value="1"/>
</dbReference>
<dbReference type="EC" id="2.7.7.87" evidence="3 13"/>
<evidence type="ECO:0000256" key="13">
    <source>
        <dbReference type="PIRNR" id="PIRNR004930"/>
    </source>
</evidence>
<proteinExistence type="inferred from homology"/>
<dbReference type="HOGENOM" id="CLU_031397_0_2_4"/>
<dbReference type="GO" id="GO:0003725">
    <property type="term" value="F:double-stranded RNA binding"/>
    <property type="evidence" value="ECO:0007669"/>
    <property type="project" value="UniProtKB-UniRule"/>
</dbReference>
<dbReference type="eggNOG" id="COG0009">
    <property type="taxonomic scope" value="Bacteria"/>
</dbReference>
<dbReference type="EMBL" id="CP003803">
    <property type="protein sequence ID" value="AGF46689.1"/>
    <property type="molecule type" value="Genomic_DNA"/>
</dbReference>
<evidence type="ECO:0000256" key="4">
    <source>
        <dbReference type="ARBA" id="ARBA00015492"/>
    </source>
</evidence>